<evidence type="ECO:0000313" key="2">
    <source>
        <dbReference type="Proteomes" id="UP001595190"/>
    </source>
</evidence>
<comment type="caution">
    <text evidence="1">The sequence shown here is derived from an EMBL/GenBank/DDBJ whole genome shotgun (WGS) entry which is preliminary data.</text>
</comment>
<dbReference type="Proteomes" id="UP001595190">
    <property type="component" value="Unassembled WGS sequence"/>
</dbReference>
<name>A0ABV6Z8K7_9HYPH</name>
<dbReference type="RefSeq" id="WP_394308417.1">
    <property type="nucleotide sequence ID" value="NZ_JBHGPK010000001.1"/>
</dbReference>
<accession>A0ABV6Z8K7</accession>
<organism evidence="1 2">
    <name type="scientific">Labrys neptuniae</name>
    <dbReference type="NCBI Taxonomy" id="376174"/>
    <lineage>
        <taxon>Bacteria</taxon>
        <taxon>Pseudomonadati</taxon>
        <taxon>Pseudomonadota</taxon>
        <taxon>Alphaproteobacteria</taxon>
        <taxon>Hyphomicrobiales</taxon>
        <taxon>Xanthobacteraceae</taxon>
        <taxon>Labrys</taxon>
    </lineage>
</organism>
<protein>
    <submittedName>
        <fullName evidence="1">Uncharacterized protein</fullName>
    </submittedName>
</protein>
<proteinExistence type="predicted"/>
<reference evidence="1 2" key="1">
    <citation type="submission" date="2024-09" db="EMBL/GenBank/DDBJ databases">
        <title>Description of Labrys sedimenti sp. nov., isolated from a diclofenac-degrading enrichment culture, and genome-based reclassification of Labrys portucalensis as a later heterotypic synonym of Labrys neptuniae.</title>
        <authorList>
            <person name="Tancsics A."/>
            <person name="Csepanyi A."/>
        </authorList>
    </citation>
    <scope>NUCLEOTIDE SEQUENCE [LARGE SCALE GENOMIC DNA]</scope>
    <source>
        <strain evidence="1 2">LMG 23412</strain>
    </source>
</reference>
<sequence length="216" mass="22635">MAITYPRAMPAGCQATDTMRLIRTEAAAMLNSGATQAIQLAPPRWRCDYTTKPLSMAERRPWRAWLESLNGALRTFLGHSPLQVWPGAYPGGFAGMNRASGGAFDGTAQASAVSATGISIIGLPAGFVLGAGDLLGLVQNGKYGLYRIMEPVVAAGNGTASVTLSPAVNTSLFSIGATVNFARPVCEMILDPATAPDASAELSRKPVTFTGIQRLY</sequence>
<gene>
    <name evidence="1" type="ORF">ACETRX_02855</name>
</gene>
<dbReference type="EMBL" id="JBHGPK010000001">
    <property type="protein sequence ID" value="MFC2248545.1"/>
    <property type="molecule type" value="Genomic_DNA"/>
</dbReference>
<evidence type="ECO:0000313" key="1">
    <source>
        <dbReference type="EMBL" id="MFC2248545.1"/>
    </source>
</evidence>